<evidence type="ECO:0000313" key="4">
    <source>
        <dbReference type="Proteomes" id="UP000739565"/>
    </source>
</evidence>
<dbReference type="AlphaFoldDB" id="A0A953NC22"/>
<dbReference type="GO" id="GO:0016020">
    <property type="term" value="C:membrane"/>
    <property type="evidence" value="ECO:0007669"/>
    <property type="project" value="TreeGrafter"/>
</dbReference>
<dbReference type="PANTHER" id="PTHR43798">
    <property type="entry name" value="MONOACYLGLYCEROL LIPASE"/>
    <property type="match status" value="1"/>
</dbReference>
<dbReference type="Gene3D" id="3.40.50.1820">
    <property type="entry name" value="alpha/beta hydrolase"/>
    <property type="match status" value="1"/>
</dbReference>
<accession>A0A953NC22</accession>
<dbReference type="InterPro" id="IPR050266">
    <property type="entry name" value="AB_hydrolase_sf"/>
</dbReference>
<dbReference type="InterPro" id="IPR029058">
    <property type="entry name" value="AB_hydrolase_fold"/>
</dbReference>
<dbReference type="InterPro" id="IPR000073">
    <property type="entry name" value="AB_hydrolase_1"/>
</dbReference>
<evidence type="ECO:0000313" key="3">
    <source>
        <dbReference type="EMBL" id="MBZ1351597.1"/>
    </source>
</evidence>
<dbReference type="Proteomes" id="UP000739565">
    <property type="component" value="Unassembled WGS sequence"/>
</dbReference>
<organism evidence="3 4">
    <name type="scientific">Zwartia hollandica</name>
    <dbReference type="NCBI Taxonomy" id="324606"/>
    <lineage>
        <taxon>Bacteria</taxon>
        <taxon>Pseudomonadati</taxon>
        <taxon>Pseudomonadota</taxon>
        <taxon>Betaproteobacteria</taxon>
        <taxon>Burkholderiales</taxon>
        <taxon>Alcaligenaceae</taxon>
        <taxon>Zwartia</taxon>
    </lineage>
</organism>
<feature type="domain" description="AB hydrolase-1" evidence="2">
    <location>
        <begin position="50"/>
        <end position="279"/>
    </location>
</feature>
<proteinExistence type="predicted"/>
<evidence type="ECO:0000259" key="2">
    <source>
        <dbReference type="Pfam" id="PF12697"/>
    </source>
</evidence>
<dbReference type="RefSeq" id="WP_259661991.1">
    <property type="nucleotide sequence ID" value="NZ_JAHXRI010000010.1"/>
</dbReference>
<dbReference type="Pfam" id="PF12697">
    <property type="entry name" value="Abhydrolase_6"/>
    <property type="match status" value="1"/>
</dbReference>
<dbReference type="SUPFAM" id="SSF53474">
    <property type="entry name" value="alpha/beta-Hydrolases"/>
    <property type="match status" value="1"/>
</dbReference>
<dbReference type="PANTHER" id="PTHR43798:SF31">
    <property type="entry name" value="AB HYDROLASE SUPERFAMILY PROTEIN YCLE"/>
    <property type="match status" value="1"/>
</dbReference>
<dbReference type="GO" id="GO:0016787">
    <property type="term" value="F:hydrolase activity"/>
    <property type="evidence" value="ECO:0007669"/>
    <property type="project" value="UniProtKB-KW"/>
</dbReference>
<evidence type="ECO:0000256" key="1">
    <source>
        <dbReference type="ARBA" id="ARBA00022801"/>
    </source>
</evidence>
<name>A0A953NC22_9BURK</name>
<comment type="caution">
    <text evidence="3">The sequence shown here is derived from an EMBL/GenBank/DDBJ whole genome shotgun (WGS) entry which is preliminary data.</text>
</comment>
<keyword evidence="4" id="KW-1185">Reference proteome</keyword>
<gene>
    <name evidence="3" type="ORF">KZZ10_13165</name>
</gene>
<protein>
    <submittedName>
        <fullName evidence="3">Alpha/beta hydrolase</fullName>
    </submittedName>
</protein>
<keyword evidence="1 3" id="KW-0378">Hydrolase</keyword>
<sequence length="295" mass="33594">MNRFQQLLGILGLVLCPFLLWAAPVQHHTFKTSDGVRLHYLEAGTGPQTIVFIPGWLMPAAVFEQQLIGLSKQYRVLALDPRSQGLSELTKLSHAPTRRIKDMDEFIKFAKIKEYILAGWSLAVLESLDYVANYAPKDLRGLILIDNSVGEGRPPAGRKSNFQQTMNDPKKREQYMRTFSQDIYRQTPPPLIAQAVLDSALRAPANVAIQLLNQPYPREYWRETLEKQKIPVLFAVRPWLKEQADALERKRAPELITIAMFEQAGHALFVDEPETFNQAVLSFSKRAFAQPRNNP</sequence>
<dbReference type="EMBL" id="JAHXRI010000010">
    <property type="protein sequence ID" value="MBZ1351597.1"/>
    <property type="molecule type" value="Genomic_DNA"/>
</dbReference>
<reference evidence="3" key="1">
    <citation type="submission" date="2021-07" db="EMBL/GenBank/DDBJ databases">
        <title>New genus and species of the family Alcaligenaceae.</title>
        <authorList>
            <person name="Hahn M.W."/>
        </authorList>
    </citation>
    <scope>NUCLEOTIDE SEQUENCE</scope>
    <source>
        <strain evidence="3">LF4-65</strain>
    </source>
</reference>